<evidence type="ECO:0000256" key="5">
    <source>
        <dbReference type="ARBA" id="ARBA00022679"/>
    </source>
</evidence>
<feature type="domain" description="PAS" evidence="14">
    <location>
        <begin position="1"/>
        <end position="45"/>
    </location>
</feature>
<evidence type="ECO:0000256" key="6">
    <source>
        <dbReference type="ARBA" id="ARBA00022692"/>
    </source>
</evidence>
<dbReference type="InterPro" id="IPR035965">
    <property type="entry name" value="PAS-like_dom_sf"/>
</dbReference>
<dbReference type="Pfam" id="PF02518">
    <property type="entry name" value="HATPase_c"/>
    <property type="match status" value="1"/>
</dbReference>
<accession>A0A1H9EAA2</accession>
<dbReference type="Pfam" id="PF00512">
    <property type="entry name" value="HisKA"/>
    <property type="match status" value="1"/>
</dbReference>
<dbReference type="InterPro" id="IPR036890">
    <property type="entry name" value="HATPase_C_sf"/>
</dbReference>
<evidence type="ECO:0000256" key="8">
    <source>
        <dbReference type="ARBA" id="ARBA00022777"/>
    </source>
</evidence>
<evidence type="ECO:0000259" key="13">
    <source>
        <dbReference type="PROSITE" id="PS50109"/>
    </source>
</evidence>
<comment type="catalytic activity">
    <reaction evidence="1">
        <text>ATP + protein L-histidine = ADP + protein N-phospho-L-histidine.</text>
        <dbReference type="EC" id="2.7.13.3"/>
    </reaction>
</comment>
<evidence type="ECO:0000256" key="11">
    <source>
        <dbReference type="ARBA" id="ARBA00023012"/>
    </source>
</evidence>
<dbReference type="InterPro" id="IPR050351">
    <property type="entry name" value="BphY/WalK/GraS-like"/>
</dbReference>
<dbReference type="InterPro" id="IPR003661">
    <property type="entry name" value="HisK_dim/P_dom"/>
</dbReference>
<evidence type="ECO:0000256" key="2">
    <source>
        <dbReference type="ARBA" id="ARBA00004141"/>
    </source>
</evidence>
<dbReference type="SMART" id="SM00388">
    <property type="entry name" value="HisKA"/>
    <property type="match status" value="1"/>
</dbReference>
<dbReference type="GO" id="GO:0005524">
    <property type="term" value="F:ATP binding"/>
    <property type="evidence" value="ECO:0007669"/>
    <property type="project" value="UniProtKB-KW"/>
</dbReference>
<dbReference type="AlphaFoldDB" id="A0A1H9EAA2"/>
<keyword evidence="7" id="KW-0547">Nucleotide-binding</keyword>
<keyword evidence="12" id="KW-0472">Membrane</keyword>
<evidence type="ECO:0000256" key="12">
    <source>
        <dbReference type="ARBA" id="ARBA00023136"/>
    </source>
</evidence>
<dbReference type="PROSITE" id="PS50112">
    <property type="entry name" value="PAS"/>
    <property type="match status" value="1"/>
</dbReference>
<evidence type="ECO:0000259" key="14">
    <source>
        <dbReference type="PROSITE" id="PS50112"/>
    </source>
</evidence>
<evidence type="ECO:0000259" key="15">
    <source>
        <dbReference type="PROSITE" id="PS50113"/>
    </source>
</evidence>
<evidence type="ECO:0000256" key="10">
    <source>
        <dbReference type="ARBA" id="ARBA00022989"/>
    </source>
</evidence>
<keyword evidence="8 16" id="KW-0418">Kinase</keyword>
<gene>
    <name evidence="16" type="ORF">SAMN05216548_103114</name>
</gene>
<dbReference type="PROSITE" id="PS50113">
    <property type="entry name" value="PAC"/>
    <property type="match status" value="1"/>
</dbReference>
<organism evidence="16 17">
    <name type="scientific">Faunimonas pinastri</name>
    <dbReference type="NCBI Taxonomy" id="1855383"/>
    <lineage>
        <taxon>Bacteria</taxon>
        <taxon>Pseudomonadati</taxon>
        <taxon>Pseudomonadota</taxon>
        <taxon>Alphaproteobacteria</taxon>
        <taxon>Hyphomicrobiales</taxon>
        <taxon>Afifellaceae</taxon>
        <taxon>Faunimonas</taxon>
    </lineage>
</organism>
<reference evidence="16 17" key="1">
    <citation type="submission" date="2016-10" db="EMBL/GenBank/DDBJ databases">
        <authorList>
            <person name="de Groot N.N."/>
        </authorList>
    </citation>
    <scope>NUCLEOTIDE SEQUENCE [LARGE SCALE GENOMIC DNA]</scope>
    <source>
        <strain evidence="16 17">A52C2</strain>
    </source>
</reference>
<evidence type="ECO:0000256" key="1">
    <source>
        <dbReference type="ARBA" id="ARBA00000085"/>
    </source>
</evidence>
<dbReference type="InterPro" id="IPR005467">
    <property type="entry name" value="His_kinase_dom"/>
</dbReference>
<proteinExistence type="predicted"/>
<dbReference type="Gene3D" id="3.30.565.10">
    <property type="entry name" value="Histidine kinase-like ATPase, C-terminal domain"/>
    <property type="match status" value="1"/>
</dbReference>
<dbReference type="SUPFAM" id="SSF55785">
    <property type="entry name" value="PYP-like sensor domain (PAS domain)"/>
    <property type="match status" value="1"/>
</dbReference>
<dbReference type="GO" id="GO:0000156">
    <property type="term" value="F:phosphorelay response regulator activity"/>
    <property type="evidence" value="ECO:0007669"/>
    <property type="project" value="TreeGrafter"/>
</dbReference>
<dbReference type="STRING" id="1855383.SAMN05216548_103114"/>
<feature type="domain" description="Histidine kinase" evidence="13">
    <location>
        <begin position="159"/>
        <end position="370"/>
    </location>
</feature>
<sequence length="378" mass="41072">MFENAPCALLSLDARGYIVRTNRALTAWTGYAPETIAGKRFLELLSVSGRIFHETHFVPLLRMHGSADEIALDLVRADGTHLPVLVNAVEERDGAGELCSIRVAIFKATERRRYERELVAAQSEARMLQGQLEIANVALERKLGEERDLGRLREEFIAVLGHDLRNPLASTRSGARLLAREVSSERATVILTHMEASTVRMSALIDNVLDFARGRLGGGITLDLAASQPLEPVLRQVVDELRYGTGREILTDFALTEPVACDHQRIAQLVSNLLGNALTHGAEDQPISMTARTDSGVLSISVANGGTPISPSAMEHLFQPFFRGGIQPSKQGLGLGLHIASEIAKAHRGTLVAQSSSSETRFTFSMPLTDIGAEEHDG</sequence>
<keyword evidence="9" id="KW-0067">ATP-binding</keyword>
<dbReference type="EMBL" id="FOFG01000003">
    <property type="protein sequence ID" value="SEQ22512.1"/>
    <property type="molecule type" value="Genomic_DNA"/>
</dbReference>
<dbReference type="OrthoDB" id="9808408at2"/>
<evidence type="ECO:0000256" key="9">
    <source>
        <dbReference type="ARBA" id="ARBA00022840"/>
    </source>
</evidence>
<comment type="subcellular location">
    <subcellularLocation>
        <location evidence="2">Membrane</location>
        <topology evidence="2">Multi-pass membrane protein</topology>
    </subcellularLocation>
</comment>
<evidence type="ECO:0000256" key="4">
    <source>
        <dbReference type="ARBA" id="ARBA00022553"/>
    </source>
</evidence>
<dbReference type="SUPFAM" id="SSF55874">
    <property type="entry name" value="ATPase domain of HSP90 chaperone/DNA topoisomerase II/histidine kinase"/>
    <property type="match status" value="1"/>
</dbReference>
<evidence type="ECO:0000313" key="17">
    <source>
        <dbReference type="Proteomes" id="UP000199647"/>
    </source>
</evidence>
<protein>
    <recommendedName>
        <fullName evidence="3">histidine kinase</fullName>
        <ecNumber evidence="3">2.7.13.3</ecNumber>
    </recommendedName>
</protein>
<dbReference type="CDD" id="cd00082">
    <property type="entry name" value="HisKA"/>
    <property type="match status" value="1"/>
</dbReference>
<dbReference type="Pfam" id="PF13426">
    <property type="entry name" value="PAS_9"/>
    <property type="match status" value="1"/>
</dbReference>
<dbReference type="SUPFAM" id="SSF47384">
    <property type="entry name" value="Homodimeric domain of signal transducing histidine kinase"/>
    <property type="match status" value="1"/>
</dbReference>
<dbReference type="InterPro" id="IPR003594">
    <property type="entry name" value="HATPase_dom"/>
</dbReference>
<dbReference type="Gene3D" id="3.30.450.20">
    <property type="entry name" value="PAS domain"/>
    <property type="match status" value="1"/>
</dbReference>
<dbReference type="GO" id="GO:0000155">
    <property type="term" value="F:phosphorelay sensor kinase activity"/>
    <property type="evidence" value="ECO:0007669"/>
    <property type="project" value="InterPro"/>
</dbReference>
<dbReference type="PANTHER" id="PTHR42878">
    <property type="entry name" value="TWO-COMPONENT HISTIDINE KINASE"/>
    <property type="match status" value="1"/>
</dbReference>
<keyword evidence="4" id="KW-0597">Phosphoprotein</keyword>
<dbReference type="InterPro" id="IPR004358">
    <property type="entry name" value="Sig_transdc_His_kin-like_C"/>
</dbReference>
<evidence type="ECO:0000256" key="7">
    <source>
        <dbReference type="ARBA" id="ARBA00022741"/>
    </source>
</evidence>
<dbReference type="GO" id="GO:0030295">
    <property type="term" value="F:protein kinase activator activity"/>
    <property type="evidence" value="ECO:0007669"/>
    <property type="project" value="TreeGrafter"/>
</dbReference>
<dbReference type="InterPro" id="IPR036097">
    <property type="entry name" value="HisK_dim/P_sf"/>
</dbReference>
<keyword evidence="17" id="KW-1185">Reference proteome</keyword>
<dbReference type="GO" id="GO:0007234">
    <property type="term" value="P:osmosensory signaling via phosphorelay pathway"/>
    <property type="evidence" value="ECO:0007669"/>
    <property type="project" value="TreeGrafter"/>
</dbReference>
<dbReference type="SMART" id="SM00387">
    <property type="entry name" value="HATPase_c"/>
    <property type="match status" value="1"/>
</dbReference>
<dbReference type="PANTHER" id="PTHR42878:SF7">
    <property type="entry name" value="SENSOR HISTIDINE KINASE GLRK"/>
    <property type="match status" value="1"/>
</dbReference>
<keyword evidence="5" id="KW-0808">Transferase</keyword>
<evidence type="ECO:0000313" key="16">
    <source>
        <dbReference type="EMBL" id="SEQ22512.1"/>
    </source>
</evidence>
<keyword evidence="10" id="KW-1133">Transmembrane helix</keyword>
<evidence type="ECO:0000256" key="3">
    <source>
        <dbReference type="ARBA" id="ARBA00012438"/>
    </source>
</evidence>
<dbReference type="InterPro" id="IPR000700">
    <property type="entry name" value="PAS-assoc_C"/>
</dbReference>
<dbReference type="Gene3D" id="1.10.287.130">
    <property type="match status" value="1"/>
</dbReference>
<dbReference type="RefSeq" id="WP_092495869.1">
    <property type="nucleotide sequence ID" value="NZ_FOFG01000003.1"/>
</dbReference>
<keyword evidence="6" id="KW-0812">Transmembrane</keyword>
<dbReference type="Proteomes" id="UP000199647">
    <property type="component" value="Unassembled WGS sequence"/>
</dbReference>
<name>A0A1H9EAA2_9HYPH</name>
<feature type="domain" description="PAC" evidence="15">
    <location>
        <begin position="68"/>
        <end position="120"/>
    </location>
</feature>
<dbReference type="PRINTS" id="PR00344">
    <property type="entry name" value="BCTRLSENSOR"/>
</dbReference>
<dbReference type="CDD" id="cd00130">
    <property type="entry name" value="PAS"/>
    <property type="match status" value="1"/>
</dbReference>
<keyword evidence="11" id="KW-0902">Two-component regulatory system</keyword>
<dbReference type="NCBIfam" id="TIGR00229">
    <property type="entry name" value="sensory_box"/>
    <property type="match status" value="1"/>
</dbReference>
<dbReference type="InterPro" id="IPR000014">
    <property type="entry name" value="PAS"/>
</dbReference>
<dbReference type="PROSITE" id="PS50109">
    <property type="entry name" value="HIS_KIN"/>
    <property type="match status" value="1"/>
</dbReference>
<dbReference type="EC" id="2.7.13.3" evidence="3"/>
<dbReference type="GO" id="GO:0016020">
    <property type="term" value="C:membrane"/>
    <property type="evidence" value="ECO:0007669"/>
    <property type="project" value="UniProtKB-SubCell"/>
</dbReference>